<sequence length="479" mass="51454">MAPRQMEPIHYYYGNELGITAAVHPANALACPVRPYLKGEHYACKGPIGPYRKARIMQLLEDLHFHKSLISDTALNSVAPIARICSLIVKAGFCSKHKAETCKTVSETQFDQIYTKALECAIFQHPDTGKGDLDFEGVTQILQASNARTPSRCEAKHAREEKGNDLVQPSAPKKRCLDGGGLHKSCVLSSNESVGEGIVWPPSDDPLWADLPSDDSLWTNLPVDDPLWTNLPWPLVTDALGQPSLDTNKASSLQGDALEGNTIHQANDLKTPNDKWWLTPLPLQSDDTSKQSLPPKEGAQPAVIMTTGRTSSCVQTLARTTVRAGEPSLSVRNNPNTVNSLQGGDALAGNNAHQASGAITFDNTVFDNTVFGNAIFDNTIFDNFIRDDTLLPSLQSGDTLEQHHSVPDGVQPSAMMTGPATPSAGPGSASRSEVTSVLNSSAGSTSPPSPSSSHTTTSDVLWYTHPECADALLEELFPQ</sequence>
<dbReference type="EMBL" id="LT854269">
    <property type="protein sequence ID" value="SMR62475.1"/>
    <property type="molecule type" value="Genomic_DNA"/>
</dbReference>
<organism evidence="2 3">
    <name type="scientific">Zymoseptoria tritici ST99CH_1E4</name>
    <dbReference type="NCBI Taxonomy" id="1276532"/>
    <lineage>
        <taxon>Eukaryota</taxon>
        <taxon>Fungi</taxon>
        <taxon>Dikarya</taxon>
        <taxon>Ascomycota</taxon>
        <taxon>Pezizomycotina</taxon>
        <taxon>Dothideomycetes</taxon>
        <taxon>Dothideomycetidae</taxon>
        <taxon>Mycosphaerellales</taxon>
        <taxon>Mycosphaerellaceae</taxon>
        <taxon>Zymoseptoria</taxon>
    </lineage>
</organism>
<feature type="compositionally biased region" description="Polar residues" evidence="1">
    <location>
        <begin position="429"/>
        <end position="439"/>
    </location>
</feature>
<dbReference type="Proteomes" id="UP000245764">
    <property type="component" value="Chromosome 18"/>
</dbReference>
<accession>A0A2H1H9F7</accession>
<feature type="compositionally biased region" description="Low complexity" evidence="1">
    <location>
        <begin position="440"/>
        <end position="458"/>
    </location>
</feature>
<evidence type="ECO:0000313" key="3">
    <source>
        <dbReference type="Proteomes" id="UP000245764"/>
    </source>
</evidence>
<evidence type="ECO:0000313" key="2">
    <source>
        <dbReference type="EMBL" id="SMR62475.1"/>
    </source>
</evidence>
<dbReference type="AlphaFoldDB" id="A0A2H1H9F7"/>
<reference evidence="3" key="1">
    <citation type="submission" date="2017-05" db="EMBL/GenBank/DDBJ databases">
        <authorList>
            <person name="Song R."/>
            <person name="Chenine A.L."/>
            <person name="Ruprecht R.M."/>
        </authorList>
    </citation>
    <scope>NUCLEOTIDE SEQUENCE [LARGE SCALE GENOMIC DNA]</scope>
</reference>
<gene>
    <name evidence="2" type="ORF">ZT1E4_G11789</name>
</gene>
<name>A0A2H1H9F7_ZYMTR</name>
<feature type="region of interest" description="Disordered" evidence="1">
    <location>
        <begin position="399"/>
        <end position="458"/>
    </location>
</feature>
<proteinExistence type="predicted"/>
<protein>
    <submittedName>
        <fullName evidence="2">Uncharacterized protein</fullName>
    </submittedName>
</protein>
<evidence type="ECO:0000256" key="1">
    <source>
        <dbReference type="SAM" id="MobiDB-lite"/>
    </source>
</evidence>